<dbReference type="Proteomes" id="UP000503349">
    <property type="component" value="Chromosome 18"/>
</dbReference>
<accession>A0A6G1QKR4</accession>
<reference evidence="2" key="2">
    <citation type="submission" date="2019-02" db="EMBL/GenBank/DDBJ databases">
        <title>Opniocepnalus argus Var Kimnra genome.</title>
        <authorList>
            <person name="Zhou C."/>
            <person name="Xiao S."/>
        </authorList>
    </citation>
    <scope>NUCLEOTIDE SEQUENCE [LARGE SCALE GENOMIC DNA]</scope>
</reference>
<dbReference type="EMBL" id="CM015729">
    <property type="protein sequence ID" value="KAF3703142.1"/>
    <property type="molecule type" value="Genomic_DNA"/>
</dbReference>
<dbReference type="AlphaFoldDB" id="A0A6G1QKR4"/>
<gene>
    <name evidence="1" type="ORF">EXN66_Car018830</name>
</gene>
<organism evidence="1 2">
    <name type="scientific">Channa argus</name>
    <name type="common">Northern snakehead</name>
    <name type="synonym">Ophicephalus argus</name>
    <dbReference type="NCBI Taxonomy" id="215402"/>
    <lineage>
        <taxon>Eukaryota</taxon>
        <taxon>Metazoa</taxon>
        <taxon>Chordata</taxon>
        <taxon>Craniata</taxon>
        <taxon>Vertebrata</taxon>
        <taxon>Euteleostomi</taxon>
        <taxon>Actinopterygii</taxon>
        <taxon>Neopterygii</taxon>
        <taxon>Teleostei</taxon>
        <taxon>Neoteleostei</taxon>
        <taxon>Acanthomorphata</taxon>
        <taxon>Anabantaria</taxon>
        <taxon>Anabantiformes</taxon>
        <taxon>Channoidei</taxon>
        <taxon>Channidae</taxon>
        <taxon>Channa</taxon>
    </lineage>
</organism>
<proteinExistence type="predicted"/>
<evidence type="ECO:0000313" key="2">
    <source>
        <dbReference type="Proteomes" id="UP000503349"/>
    </source>
</evidence>
<evidence type="ECO:0000313" key="1">
    <source>
        <dbReference type="EMBL" id="KAF3703142.1"/>
    </source>
</evidence>
<keyword evidence="2" id="KW-1185">Reference proteome</keyword>
<name>A0A6G1QKR4_CHAAH</name>
<protein>
    <submittedName>
        <fullName evidence="1">Uncharacterized protein</fullName>
    </submittedName>
</protein>
<sequence>MEETTCPLVSCTFTSGHERRKCPVQRLATVSTVSTDKKTTSLKQPRPLYDLLLSVLQS</sequence>
<reference evidence="1 2" key="1">
    <citation type="submission" date="2019-02" db="EMBL/GenBank/DDBJ databases">
        <title>Opniocepnalus argus genome.</title>
        <authorList>
            <person name="Zhou C."/>
            <person name="Xiao S."/>
        </authorList>
    </citation>
    <scope>NUCLEOTIDE SEQUENCE [LARGE SCALE GENOMIC DNA]</scope>
    <source>
        <strain evidence="1">OARG1902GOOAL</strain>
        <tissue evidence="1">Muscle</tissue>
    </source>
</reference>